<name>A0A2S4UXB7_9BASI</name>
<feature type="region of interest" description="Disordered" evidence="1">
    <location>
        <begin position="812"/>
        <end position="864"/>
    </location>
</feature>
<dbReference type="InterPro" id="IPR001753">
    <property type="entry name" value="Enoyl-CoA_hydra/iso"/>
</dbReference>
<evidence type="ECO:0000313" key="2">
    <source>
        <dbReference type="EMBL" id="POW01906.1"/>
    </source>
</evidence>
<evidence type="ECO:0000256" key="1">
    <source>
        <dbReference type="SAM" id="MobiDB-lite"/>
    </source>
</evidence>
<accession>A0A2S4UXB7</accession>
<dbReference type="VEuPathDB" id="FungiDB:PSHT_12399"/>
<keyword evidence="3" id="KW-1185">Reference proteome</keyword>
<sequence>AHIFHQFLPLLAPDNPLCFTLIPADSNYQYSALLNNHLINNSFIDKYCTYHSRQRRLARLLIDTYYPTTVYHHRLNGSHHPCSPPLKILFLCTAHNSLSQRLALVLQERGHHVTIELAISPDLMIEAAKLAGPDLIVCPFLTKKVPAEVYESYLTWIIHPGAPGDAGPSAIDWVLLGDDGSEADSQEALTKISTNDYVASGQGRSHWGVTVLQAIEEFDAGPIWGWEQFPITLDGPSALTKASLYRGPLTTAAVVACLCAIDRLLSVADAPSFPSIHPGLQTQSTWATKSVTTQQEFLGGKTHTRPLLQPAQRAWNPAVDSAALVSRRLRASDSQPGVQSPLLYGKKLYLYGGIIEENPLPFKVARAGEIVAQRDGAVLVMTADGKGIWITHVRRLKPKNQALLPAKLPAMLGLQSVSELASEVDFNAIPTWNLSGFVKVPGTFQEVWIEYDNFYGAFKTAYVFSNFYNGAASTLQCQQLLMAIKEVTSQSDVKALVLMGGDYWNNGIHLGVCSTDVAQESWKNINAINDCVEALLAARNIVTFAAIRGNAAAGGFALATCCDFVFCVENAVINPHYRAVGLYGSEYHTLTWYARAGEENAKNFTRGILPMSAKSALQLGLVDQVMEAGASFTQEIKSAVMGTLLTDADQPFNGAPWTKPRLQLSPRLLLPMPLPQHRRLMDAVPSRRQAWLDCLPQPLAFYRNQELDFMKLNFTDPRYERCVQDFTGKAAAASTPLRFALHRRFTHWEKSLLDPEEEAEYFDYQAINCELVHSALGIFPSQPIHLKSPPPLRDGPSFTLTSEPLINNDTRQCSDVSPSLSESTTVNSSVQLTPQHPSFTSKQTLSEVQLPNSPPLAPGSPTLGLTEYDAKASHRISRVVQKLKAVLVQKPDQPALRHDGNSPHRSSIALRPTFSLSAKPPSRDHQMSCYYSATDSERTMS</sequence>
<feature type="non-terminal residue" evidence="2">
    <location>
        <position position="1"/>
    </location>
</feature>
<evidence type="ECO:0000313" key="3">
    <source>
        <dbReference type="Proteomes" id="UP000239156"/>
    </source>
</evidence>
<dbReference type="SUPFAM" id="SSF52096">
    <property type="entry name" value="ClpP/crotonase"/>
    <property type="match status" value="1"/>
</dbReference>
<feature type="region of interest" description="Disordered" evidence="1">
    <location>
        <begin position="891"/>
        <end position="941"/>
    </location>
</feature>
<comment type="caution">
    <text evidence="2">The sequence shown here is derived from an EMBL/GenBank/DDBJ whole genome shotgun (WGS) entry which is preliminary data.</text>
</comment>
<dbReference type="SUPFAM" id="SSF53328">
    <property type="entry name" value="Formyltransferase"/>
    <property type="match status" value="1"/>
</dbReference>
<evidence type="ECO:0008006" key="4">
    <source>
        <dbReference type="Google" id="ProtNLM"/>
    </source>
</evidence>
<dbReference type="Pfam" id="PF00378">
    <property type="entry name" value="ECH_1"/>
    <property type="match status" value="1"/>
</dbReference>
<dbReference type="PANTHER" id="PTHR43388:SF1">
    <property type="entry name" value="HYDROGENASE MATURATION FACTOR HOXX"/>
    <property type="match status" value="1"/>
</dbReference>
<dbReference type="InterPro" id="IPR047180">
    <property type="entry name" value="HoxX-like"/>
</dbReference>
<reference evidence="2" key="1">
    <citation type="submission" date="2017-12" db="EMBL/GenBank/DDBJ databases">
        <title>Gene loss provides genomic basis for host adaptation in cereal stripe rust fungi.</title>
        <authorList>
            <person name="Xia C."/>
        </authorList>
    </citation>
    <scope>NUCLEOTIDE SEQUENCE [LARGE SCALE GENOMIC DNA]</scope>
    <source>
        <strain evidence="2">93-210</strain>
    </source>
</reference>
<dbReference type="PANTHER" id="PTHR43388">
    <property type="entry name" value="HYDROGENASE MATURATION FACTOR HOXX"/>
    <property type="match status" value="1"/>
</dbReference>
<dbReference type="Gene3D" id="3.40.50.12230">
    <property type="match status" value="1"/>
</dbReference>
<dbReference type="CDD" id="cd08650">
    <property type="entry name" value="FMT_core_HypX_N"/>
    <property type="match status" value="1"/>
</dbReference>
<dbReference type="InterPro" id="IPR029045">
    <property type="entry name" value="ClpP/crotonase-like_dom_sf"/>
</dbReference>
<gene>
    <name evidence="2" type="ORF">PSTT_12172</name>
</gene>
<dbReference type="EMBL" id="PKSL01000151">
    <property type="protein sequence ID" value="POW01906.1"/>
    <property type="molecule type" value="Genomic_DNA"/>
</dbReference>
<dbReference type="InterPro" id="IPR036477">
    <property type="entry name" value="Formyl_transf_N_sf"/>
</dbReference>
<dbReference type="AlphaFoldDB" id="A0A2S4UXB7"/>
<dbReference type="VEuPathDB" id="FungiDB:PSTT_12172"/>
<proteinExistence type="predicted"/>
<organism evidence="2 3">
    <name type="scientific">Puccinia striiformis</name>
    <dbReference type="NCBI Taxonomy" id="27350"/>
    <lineage>
        <taxon>Eukaryota</taxon>
        <taxon>Fungi</taxon>
        <taxon>Dikarya</taxon>
        <taxon>Basidiomycota</taxon>
        <taxon>Pucciniomycotina</taxon>
        <taxon>Pucciniomycetes</taxon>
        <taxon>Pucciniales</taxon>
        <taxon>Pucciniaceae</taxon>
        <taxon>Puccinia</taxon>
    </lineage>
</organism>
<dbReference type="Proteomes" id="UP000239156">
    <property type="component" value="Unassembled WGS sequence"/>
</dbReference>
<protein>
    <recommendedName>
        <fullName evidence="4">Formyl transferase C-terminal domain-containing protein</fullName>
    </recommendedName>
</protein>
<dbReference type="CDD" id="cd06558">
    <property type="entry name" value="crotonase-like"/>
    <property type="match status" value="1"/>
</dbReference>
<dbReference type="Gene3D" id="3.90.226.10">
    <property type="entry name" value="2-enoyl-CoA Hydratase, Chain A, domain 1"/>
    <property type="match status" value="1"/>
</dbReference>
<feature type="compositionally biased region" description="Polar residues" evidence="1">
    <location>
        <begin position="812"/>
        <end position="851"/>
    </location>
</feature>